<proteinExistence type="predicted"/>
<evidence type="ECO:0000256" key="1">
    <source>
        <dbReference type="SAM" id="MobiDB-lite"/>
    </source>
</evidence>
<dbReference type="OrthoDB" id="6781668at2759"/>
<gene>
    <name evidence="2" type="primary">WBGene00280854</name>
</gene>
<sequence>MIQVGDTRRVAQADGRGFSKLEVEESGGERRPPVVSARMENGMDININVKYNCTQVRLTSFPMRAIARVDLYPITNTTTTAVSIFVVHCCITSSGATLLHNACCDEYSVVFL</sequence>
<evidence type="ECO:0000313" key="3">
    <source>
        <dbReference type="Proteomes" id="UP000005239"/>
    </source>
</evidence>
<dbReference type="EnsemblMetazoa" id="PPA42485.1">
    <property type="protein sequence ID" value="PPA42485.1"/>
    <property type="gene ID" value="WBGene00280854"/>
</dbReference>
<dbReference type="Proteomes" id="UP000005239">
    <property type="component" value="Unassembled WGS sequence"/>
</dbReference>
<organism evidence="2 3">
    <name type="scientific">Pristionchus pacificus</name>
    <name type="common">Parasitic nematode worm</name>
    <dbReference type="NCBI Taxonomy" id="54126"/>
    <lineage>
        <taxon>Eukaryota</taxon>
        <taxon>Metazoa</taxon>
        <taxon>Ecdysozoa</taxon>
        <taxon>Nematoda</taxon>
        <taxon>Chromadorea</taxon>
        <taxon>Rhabditida</taxon>
        <taxon>Rhabditina</taxon>
        <taxon>Diplogasteromorpha</taxon>
        <taxon>Diplogasteroidea</taxon>
        <taxon>Neodiplogasteridae</taxon>
        <taxon>Pristionchus</taxon>
    </lineage>
</organism>
<reference evidence="2" key="2">
    <citation type="submission" date="2022-06" db="UniProtKB">
        <authorList>
            <consortium name="EnsemblMetazoa"/>
        </authorList>
    </citation>
    <scope>IDENTIFICATION</scope>
    <source>
        <strain evidence="2">PS312</strain>
    </source>
</reference>
<evidence type="ECO:0000313" key="2">
    <source>
        <dbReference type="EnsemblMetazoa" id="PPA42485.1"/>
    </source>
</evidence>
<dbReference type="AlphaFoldDB" id="A0A2A6D2X1"/>
<protein>
    <submittedName>
        <fullName evidence="2">Uncharacterized protein</fullName>
    </submittedName>
</protein>
<accession>A0A2A6D2X1</accession>
<feature type="compositionally biased region" description="Basic and acidic residues" evidence="1">
    <location>
        <begin position="13"/>
        <end position="32"/>
    </location>
</feature>
<reference evidence="3" key="1">
    <citation type="journal article" date="2008" name="Nat. Genet.">
        <title>The Pristionchus pacificus genome provides a unique perspective on nematode lifestyle and parasitism.</title>
        <authorList>
            <person name="Dieterich C."/>
            <person name="Clifton S.W."/>
            <person name="Schuster L.N."/>
            <person name="Chinwalla A."/>
            <person name="Delehaunty K."/>
            <person name="Dinkelacker I."/>
            <person name="Fulton L."/>
            <person name="Fulton R."/>
            <person name="Godfrey J."/>
            <person name="Minx P."/>
            <person name="Mitreva M."/>
            <person name="Roeseler W."/>
            <person name="Tian H."/>
            <person name="Witte H."/>
            <person name="Yang S.P."/>
            <person name="Wilson R.K."/>
            <person name="Sommer R.J."/>
        </authorList>
    </citation>
    <scope>NUCLEOTIDE SEQUENCE [LARGE SCALE GENOMIC DNA]</scope>
    <source>
        <strain evidence="3">PS312</strain>
    </source>
</reference>
<feature type="region of interest" description="Disordered" evidence="1">
    <location>
        <begin position="13"/>
        <end position="34"/>
    </location>
</feature>
<name>A0A2A6D2X1_PRIPA</name>
<accession>A0A8R1Z345</accession>
<keyword evidence="3" id="KW-1185">Reference proteome</keyword>